<gene>
    <name evidence="5" type="ORF">SAMN05660649_00854</name>
</gene>
<dbReference type="Proteomes" id="UP000199337">
    <property type="component" value="Unassembled WGS sequence"/>
</dbReference>
<evidence type="ECO:0000313" key="5">
    <source>
        <dbReference type="EMBL" id="SFG14367.1"/>
    </source>
</evidence>
<dbReference type="PANTHER" id="PTHR45772">
    <property type="entry name" value="CONSERVED COMPONENT OF ABC TRANSPORTER FOR NATURAL AMINO ACIDS-RELATED"/>
    <property type="match status" value="1"/>
</dbReference>
<dbReference type="GO" id="GO:0042941">
    <property type="term" value="P:D-alanine transmembrane transport"/>
    <property type="evidence" value="ECO:0007669"/>
    <property type="project" value="TreeGrafter"/>
</dbReference>
<dbReference type="CDD" id="cd03219">
    <property type="entry name" value="ABC_Mj1267_LivG_branched"/>
    <property type="match status" value="1"/>
</dbReference>
<dbReference type="PANTHER" id="PTHR45772:SF7">
    <property type="entry name" value="AMINO ACID ABC TRANSPORTER ATP-BINDING PROTEIN"/>
    <property type="match status" value="1"/>
</dbReference>
<accession>A0A1I2PK46</accession>
<dbReference type="OrthoDB" id="9779136at2"/>
<evidence type="ECO:0000256" key="1">
    <source>
        <dbReference type="ARBA" id="ARBA00022448"/>
    </source>
</evidence>
<dbReference type="GO" id="GO:0015808">
    <property type="term" value="P:L-alanine transport"/>
    <property type="evidence" value="ECO:0007669"/>
    <property type="project" value="TreeGrafter"/>
</dbReference>
<dbReference type="InterPro" id="IPR027417">
    <property type="entry name" value="P-loop_NTPase"/>
</dbReference>
<dbReference type="GO" id="GO:0015192">
    <property type="term" value="F:L-phenylalanine transmembrane transporter activity"/>
    <property type="evidence" value="ECO:0007669"/>
    <property type="project" value="TreeGrafter"/>
</dbReference>
<dbReference type="SMART" id="SM00382">
    <property type="entry name" value="AAA"/>
    <property type="match status" value="1"/>
</dbReference>
<dbReference type="SUPFAM" id="SSF52540">
    <property type="entry name" value="P-loop containing nucleoside triphosphate hydrolases"/>
    <property type="match status" value="1"/>
</dbReference>
<dbReference type="STRING" id="341036.SAMN05660649_00854"/>
<keyword evidence="1" id="KW-0813">Transport</keyword>
<dbReference type="AlphaFoldDB" id="A0A1I2PK46"/>
<evidence type="ECO:0000256" key="3">
    <source>
        <dbReference type="ARBA" id="ARBA00022840"/>
    </source>
</evidence>
<sequence>MSQNIILQVDEVWKTFGGLVALGGVSLKLHQNEILGLIGPNGAGKTTLFNVIAGAFRPDRGTVIFKHENITGLKPNRRCHLGISRTFQIPKPFLDMSVLDNVVVGAYFGSARRIGIEAARDAAVEILNFVGLDKQKDYPAKNLTIGERKKLELCRALAAKPDVLLLDEVVGGLHSSEVKEIMEVIKRINQSGVAILMIEHVMKAVMGVSQRIVVLQYGKKLAEGTPDEIVQNEEVIAAYLGGKRDAAS</sequence>
<dbReference type="InterPro" id="IPR032823">
    <property type="entry name" value="BCA_ABC_TP_C"/>
</dbReference>
<name>A0A1I2PK46_9FIRM</name>
<dbReference type="Pfam" id="PF00005">
    <property type="entry name" value="ABC_tran"/>
    <property type="match status" value="1"/>
</dbReference>
<dbReference type="InterPro" id="IPR003593">
    <property type="entry name" value="AAA+_ATPase"/>
</dbReference>
<dbReference type="GO" id="GO:0005304">
    <property type="term" value="F:L-valine transmembrane transporter activity"/>
    <property type="evidence" value="ECO:0007669"/>
    <property type="project" value="TreeGrafter"/>
</dbReference>
<feature type="domain" description="ABC transporter" evidence="4">
    <location>
        <begin position="7"/>
        <end position="242"/>
    </location>
</feature>
<dbReference type="GO" id="GO:1903805">
    <property type="term" value="P:L-valine import across plasma membrane"/>
    <property type="evidence" value="ECO:0007669"/>
    <property type="project" value="TreeGrafter"/>
</dbReference>
<dbReference type="Pfam" id="PF12399">
    <property type="entry name" value="BCA_ABC_TP_C"/>
    <property type="match status" value="1"/>
</dbReference>
<dbReference type="GO" id="GO:0016887">
    <property type="term" value="F:ATP hydrolysis activity"/>
    <property type="evidence" value="ECO:0007669"/>
    <property type="project" value="InterPro"/>
</dbReference>
<keyword evidence="3 5" id="KW-0067">ATP-binding</keyword>
<evidence type="ECO:0000259" key="4">
    <source>
        <dbReference type="PROSITE" id="PS50893"/>
    </source>
</evidence>
<keyword evidence="6" id="KW-1185">Reference proteome</keyword>
<keyword evidence="2" id="KW-0547">Nucleotide-binding</keyword>
<dbReference type="InterPro" id="IPR051120">
    <property type="entry name" value="ABC_AA/LPS_Transport"/>
</dbReference>
<dbReference type="FunFam" id="3.40.50.300:FF:000421">
    <property type="entry name" value="Branched-chain amino acid ABC transporter ATP-binding protein"/>
    <property type="match status" value="1"/>
</dbReference>
<dbReference type="GO" id="GO:0005886">
    <property type="term" value="C:plasma membrane"/>
    <property type="evidence" value="ECO:0007669"/>
    <property type="project" value="TreeGrafter"/>
</dbReference>
<dbReference type="InterPro" id="IPR003439">
    <property type="entry name" value="ABC_transporter-like_ATP-bd"/>
</dbReference>
<dbReference type="GO" id="GO:0015188">
    <property type="term" value="F:L-isoleucine transmembrane transporter activity"/>
    <property type="evidence" value="ECO:0007669"/>
    <property type="project" value="TreeGrafter"/>
</dbReference>
<protein>
    <submittedName>
        <fullName evidence="5">Amino acid/amide ABC transporter ATP-binding protein 1, HAAT family (TC 3.A.1.4.-)</fullName>
    </submittedName>
</protein>
<evidence type="ECO:0000313" key="6">
    <source>
        <dbReference type="Proteomes" id="UP000199337"/>
    </source>
</evidence>
<dbReference type="GO" id="GO:1903806">
    <property type="term" value="P:L-isoleucine import across plasma membrane"/>
    <property type="evidence" value="ECO:0007669"/>
    <property type="project" value="TreeGrafter"/>
</dbReference>
<dbReference type="EMBL" id="FOOX01000002">
    <property type="protein sequence ID" value="SFG14367.1"/>
    <property type="molecule type" value="Genomic_DNA"/>
</dbReference>
<evidence type="ECO:0000256" key="2">
    <source>
        <dbReference type="ARBA" id="ARBA00022741"/>
    </source>
</evidence>
<organism evidence="5 6">
    <name type="scientific">Desulfotruncus arcticus DSM 17038</name>
    <dbReference type="NCBI Taxonomy" id="1121424"/>
    <lineage>
        <taxon>Bacteria</taxon>
        <taxon>Bacillati</taxon>
        <taxon>Bacillota</taxon>
        <taxon>Clostridia</taxon>
        <taxon>Eubacteriales</taxon>
        <taxon>Desulfallaceae</taxon>
        <taxon>Desulfotruncus</taxon>
    </lineage>
</organism>
<dbReference type="PROSITE" id="PS50893">
    <property type="entry name" value="ABC_TRANSPORTER_2"/>
    <property type="match status" value="1"/>
</dbReference>
<dbReference type="Gene3D" id="3.40.50.300">
    <property type="entry name" value="P-loop containing nucleotide triphosphate hydrolases"/>
    <property type="match status" value="1"/>
</dbReference>
<dbReference type="GO" id="GO:0005524">
    <property type="term" value="F:ATP binding"/>
    <property type="evidence" value="ECO:0007669"/>
    <property type="project" value="UniProtKB-KW"/>
</dbReference>
<proteinExistence type="predicted"/>
<reference evidence="6" key="1">
    <citation type="submission" date="2016-10" db="EMBL/GenBank/DDBJ databases">
        <authorList>
            <person name="Varghese N."/>
            <person name="Submissions S."/>
        </authorList>
    </citation>
    <scope>NUCLEOTIDE SEQUENCE [LARGE SCALE GENOMIC DNA]</scope>
    <source>
        <strain evidence="6">DSM 17038</strain>
    </source>
</reference>
<dbReference type="RefSeq" id="WP_092469022.1">
    <property type="nucleotide sequence ID" value="NZ_FOOX01000002.1"/>
</dbReference>